<protein>
    <recommendedName>
        <fullName evidence="4">Retrotransposon gag domain-containing protein</fullName>
    </recommendedName>
</protein>
<reference evidence="2" key="1">
    <citation type="submission" date="2020-11" db="EMBL/GenBank/DDBJ databases">
        <authorList>
            <person name="Koelle M."/>
            <person name="Horta M.A.C."/>
            <person name="Nowrousian M."/>
            <person name="Ohm R.A."/>
            <person name="Benz P."/>
            <person name="Pilgard A."/>
        </authorList>
    </citation>
    <scope>NUCLEOTIDE SEQUENCE</scope>
    <source>
        <strain evidence="2">FPRL280</strain>
    </source>
</reference>
<proteinExistence type="predicted"/>
<dbReference type="EMBL" id="JADOXO010000103">
    <property type="protein sequence ID" value="KAF9813529.1"/>
    <property type="molecule type" value="Genomic_DNA"/>
</dbReference>
<evidence type="ECO:0008006" key="4">
    <source>
        <dbReference type="Google" id="ProtNLM"/>
    </source>
</evidence>
<dbReference type="AlphaFoldDB" id="A0A8H7P1T6"/>
<name>A0A8H7P1T6_9APHY</name>
<feature type="region of interest" description="Disordered" evidence="1">
    <location>
        <begin position="1"/>
        <end position="64"/>
    </location>
</feature>
<evidence type="ECO:0000313" key="3">
    <source>
        <dbReference type="Proteomes" id="UP000639403"/>
    </source>
</evidence>
<sequence>MPALRDPHLATSLPFHPDLPLQAPAFPNLSPVQPIAAPQAIPQPSLGPRLERNPKPEPSDSPAVTWASLLSAVASSTPVPVVRHPATRLPPSPPPLLPPQGRSSTCSSRSLPGGQSQQPSPPVGSPPSPSSLIMSSPASPPDKETLKHLLPLHYDGKTVIKCNRFISQLLIYWAINTTLSTIELKIQLAAVQIQIQGATTPFANKAAFLTAFKARFGNLDDATAAQVELTKLCADKSMRKKCTAAEFSALFRGLADRSGYGDLELRDKYLSGIPSRVYLKIELETFTMWQDADKRATEAKQQLDIKVEDVAEHMVVHPAHKALRPASMRPSEKESF</sequence>
<comment type="caution">
    <text evidence="2">The sequence shown here is derived from an EMBL/GenBank/DDBJ whole genome shotgun (WGS) entry which is preliminary data.</text>
</comment>
<feature type="compositionally biased region" description="Basic and acidic residues" evidence="1">
    <location>
        <begin position="49"/>
        <end position="58"/>
    </location>
</feature>
<organism evidence="2 3">
    <name type="scientific">Rhodonia placenta</name>
    <dbReference type="NCBI Taxonomy" id="104341"/>
    <lineage>
        <taxon>Eukaryota</taxon>
        <taxon>Fungi</taxon>
        <taxon>Dikarya</taxon>
        <taxon>Basidiomycota</taxon>
        <taxon>Agaricomycotina</taxon>
        <taxon>Agaricomycetes</taxon>
        <taxon>Polyporales</taxon>
        <taxon>Adustoporiaceae</taxon>
        <taxon>Rhodonia</taxon>
    </lineage>
</organism>
<dbReference type="Proteomes" id="UP000639403">
    <property type="component" value="Unassembled WGS sequence"/>
</dbReference>
<accession>A0A8H7P1T6</accession>
<feature type="compositionally biased region" description="Low complexity" evidence="1">
    <location>
        <begin position="33"/>
        <end position="44"/>
    </location>
</feature>
<gene>
    <name evidence="2" type="ORF">IEO21_05566</name>
</gene>
<evidence type="ECO:0000313" key="2">
    <source>
        <dbReference type="EMBL" id="KAF9813529.1"/>
    </source>
</evidence>
<feature type="compositionally biased region" description="Pro residues" evidence="1">
    <location>
        <begin position="119"/>
        <end position="129"/>
    </location>
</feature>
<feature type="compositionally biased region" description="Pro residues" evidence="1">
    <location>
        <begin position="88"/>
        <end position="98"/>
    </location>
</feature>
<feature type="compositionally biased region" description="Low complexity" evidence="1">
    <location>
        <begin position="107"/>
        <end position="118"/>
    </location>
</feature>
<feature type="region of interest" description="Disordered" evidence="1">
    <location>
        <begin position="82"/>
        <end position="142"/>
    </location>
</feature>
<reference evidence="2" key="2">
    <citation type="journal article" name="Front. Microbiol.">
        <title>Degradative Capacity of Two Strains of Rhodonia placenta: From Phenotype to Genotype.</title>
        <authorList>
            <person name="Kolle M."/>
            <person name="Horta M.A.C."/>
            <person name="Nowrousian M."/>
            <person name="Ohm R.A."/>
            <person name="Benz J.P."/>
            <person name="Pilgard A."/>
        </authorList>
    </citation>
    <scope>NUCLEOTIDE SEQUENCE</scope>
    <source>
        <strain evidence="2">FPRL280</strain>
    </source>
</reference>
<evidence type="ECO:0000256" key="1">
    <source>
        <dbReference type="SAM" id="MobiDB-lite"/>
    </source>
</evidence>